<evidence type="ECO:0000256" key="9">
    <source>
        <dbReference type="ARBA" id="ARBA00048940"/>
    </source>
</evidence>
<comment type="caution">
    <text evidence="11">The sequence shown here is derived from an EMBL/GenBank/DDBJ whole genome shotgun (WGS) entry which is preliminary data.</text>
</comment>
<keyword evidence="8" id="KW-0539">Nucleus</keyword>
<dbReference type="Proteomes" id="UP000193689">
    <property type="component" value="Unassembled WGS sequence"/>
</dbReference>
<keyword evidence="5" id="KW-0007">Acetylation</keyword>
<reference evidence="11 12" key="1">
    <citation type="submission" date="2016-07" db="EMBL/GenBank/DDBJ databases">
        <title>Pervasive Adenine N6-methylation of Active Genes in Fungi.</title>
        <authorList>
            <consortium name="DOE Joint Genome Institute"/>
            <person name="Mondo S.J."/>
            <person name="Dannebaum R.O."/>
            <person name="Kuo R.C."/>
            <person name="Labutti K."/>
            <person name="Haridas S."/>
            <person name="Kuo A."/>
            <person name="Salamov A."/>
            <person name="Ahrendt S.R."/>
            <person name="Lipzen A."/>
            <person name="Sullivan W."/>
            <person name="Andreopoulos W.B."/>
            <person name="Clum A."/>
            <person name="Lindquist E."/>
            <person name="Daum C."/>
            <person name="Ramamoorthy G.K."/>
            <person name="Gryganskyi A."/>
            <person name="Culley D."/>
            <person name="Magnuson J.K."/>
            <person name="James T.Y."/>
            <person name="O'Malley M.A."/>
            <person name="Stajich J.E."/>
            <person name="Spatafora J.W."/>
            <person name="Visel A."/>
            <person name="Grigoriev I.V."/>
        </authorList>
    </citation>
    <scope>NUCLEOTIDE SEQUENCE [LARGE SCALE GENOMIC DNA]</scope>
    <source>
        <strain evidence="11 12">CBS 129021</strain>
    </source>
</reference>
<evidence type="ECO:0000256" key="3">
    <source>
        <dbReference type="ARBA" id="ARBA00022679"/>
    </source>
</evidence>
<dbReference type="GO" id="GO:0006355">
    <property type="term" value="P:regulation of DNA-templated transcription"/>
    <property type="evidence" value="ECO:0007669"/>
    <property type="project" value="InterPro"/>
</dbReference>
<dbReference type="FunCoup" id="A0A1Y2EIQ3">
    <property type="interactions" value="27"/>
</dbReference>
<dbReference type="PANTHER" id="PTHR31571:SF2">
    <property type="entry name" value="HISTONE ACETYLTRANSFERASE RTT109"/>
    <property type="match status" value="1"/>
</dbReference>
<gene>
    <name evidence="11" type="ORF">BCR38DRAFT_416812</name>
</gene>
<dbReference type="GO" id="GO:0005634">
    <property type="term" value="C:nucleus"/>
    <property type="evidence" value="ECO:0007669"/>
    <property type="project" value="UniProtKB-SubCell"/>
</dbReference>
<feature type="region of interest" description="Disordered" evidence="10">
    <location>
        <begin position="341"/>
        <end position="408"/>
    </location>
</feature>
<dbReference type="EC" id="2.3.1.48" evidence="2"/>
<accession>A0A1Y2EIQ3</accession>
<evidence type="ECO:0000256" key="8">
    <source>
        <dbReference type="ARBA" id="ARBA00023242"/>
    </source>
</evidence>
<dbReference type="RefSeq" id="XP_040721032.1">
    <property type="nucleotide sequence ID" value="XM_040859131.1"/>
</dbReference>
<dbReference type="AlphaFoldDB" id="A0A1Y2EIQ3"/>
<dbReference type="SMART" id="SM01250">
    <property type="entry name" value="KAT11"/>
    <property type="match status" value="1"/>
</dbReference>
<evidence type="ECO:0000256" key="7">
    <source>
        <dbReference type="ARBA" id="ARBA00023163"/>
    </source>
</evidence>
<organism evidence="11 12">
    <name type="scientific">Pseudomassariella vexata</name>
    <dbReference type="NCBI Taxonomy" id="1141098"/>
    <lineage>
        <taxon>Eukaryota</taxon>
        <taxon>Fungi</taxon>
        <taxon>Dikarya</taxon>
        <taxon>Ascomycota</taxon>
        <taxon>Pezizomycotina</taxon>
        <taxon>Sordariomycetes</taxon>
        <taxon>Xylariomycetidae</taxon>
        <taxon>Amphisphaeriales</taxon>
        <taxon>Pseudomassariaceae</taxon>
        <taxon>Pseudomassariella</taxon>
    </lineage>
</organism>
<keyword evidence="4" id="KW-0227">DNA damage</keyword>
<keyword evidence="6" id="KW-0805">Transcription regulation</keyword>
<evidence type="ECO:0000256" key="10">
    <source>
        <dbReference type="SAM" id="MobiDB-lite"/>
    </source>
</evidence>
<name>A0A1Y2EIQ3_9PEZI</name>
<proteinExistence type="predicted"/>
<dbReference type="GeneID" id="63775343"/>
<comment type="catalytic activity">
    <reaction evidence="9">
        <text>L-lysyl-[histone] + acetyl-CoA = N(6)-acetyl-L-lysyl-[histone] + CoA + H(+)</text>
        <dbReference type="Rhea" id="RHEA:21992"/>
        <dbReference type="Rhea" id="RHEA-COMP:9845"/>
        <dbReference type="Rhea" id="RHEA-COMP:11338"/>
        <dbReference type="ChEBI" id="CHEBI:15378"/>
        <dbReference type="ChEBI" id="CHEBI:29969"/>
        <dbReference type="ChEBI" id="CHEBI:57287"/>
        <dbReference type="ChEBI" id="CHEBI:57288"/>
        <dbReference type="ChEBI" id="CHEBI:61930"/>
        <dbReference type="EC" id="2.3.1.48"/>
    </reaction>
    <physiologicalReaction direction="left-to-right" evidence="9">
        <dbReference type="Rhea" id="RHEA:21993"/>
    </physiologicalReaction>
</comment>
<evidence type="ECO:0000256" key="6">
    <source>
        <dbReference type="ARBA" id="ARBA00023015"/>
    </source>
</evidence>
<protein>
    <recommendedName>
        <fullName evidence="2">histone acetyltransferase</fullName>
        <ecNumber evidence="2">2.3.1.48</ecNumber>
    </recommendedName>
</protein>
<keyword evidence="7" id="KW-0804">Transcription</keyword>
<dbReference type="GO" id="GO:0006974">
    <property type="term" value="P:DNA damage response"/>
    <property type="evidence" value="ECO:0007669"/>
    <property type="project" value="UniProtKB-KW"/>
</dbReference>
<dbReference type="GO" id="GO:0032931">
    <property type="term" value="F:histone H3K56 acetyltransferase activity"/>
    <property type="evidence" value="ECO:0007669"/>
    <property type="project" value="TreeGrafter"/>
</dbReference>
<feature type="compositionally biased region" description="Low complexity" evidence="10">
    <location>
        <begin position="384"/>
        <end position="398"/>
    </location>
</feature>
<evidence type="ECO:0000313" key="12">
    <source>
        <dbReference type="Proteomes" id="UP000193689"/>
    </source>
</evidence>
<dbReference type="EMBL" id="MCFJ01000001">
    <property type="protein sequence ID" value="ORY71440.1"/>
    <property type="molecule type" value="Genomic_DNA"/>
</dbReference>
<evidence type="ECO:0000256" key="2">
    <source>
        <dbReference type="ARBA" id="ARBA00013184"/>
    </source>
</evidence>
<dbReference type="PANTHER" id="PTHR31571">
    <property type="entry name" value="ALTERED INHERITANCE OF MITOCHONDRIA PROTEIN 6"/>
    <property type="match status" value="1"/>
</dbReference>
<dbReference type="STRING" id="1141098.A0A1Y2EIQ3"/>
<dbReference type="InterPro" id="IPR013178">
    <property type="entry name" value="Histone_AcTrfase_Rtt109/CBP"/>
</dbReference>
<keyword evidence="12" id="KW-1185">Reference proteome</keyword>
<dbReference type="InParanoid" id="A0A1Y2EIQ3"/>
<dbReference type="InterPro" id="IPR051236">
    <property type="entry name" value="HAT_RTT109-like"/>
</dbReference>
<dbReference type="InterPro" id="IPR016849">
    <property type="entry name" value="Rtt109"/>
</dbReference>
<feature type="region of interest" description="Disordered" evidence="10">
    <location>
        <begin position="526"/>
        <end position="546"/>
    </location>
</feature>
<comment type="subcellular location">
    <subcellularLocation>
        <location evidence="1">Nucleus</location>
    </subcellularLocation>
</comment>
<dbReference type="OrthoDB" id="3361892at2759"/>
<sequence length="561" mass="62838">MANLRHSLDPIPDYDALVDELSQVLPKDVKFTAHHLSTPPTTTDALCHSPAYPPNNAQYGNAIESTERRARKPLRTYCEKHFLTISIDSLDSKEKVLVLALEIYIYTTAYSTIIFVAKADSTGYLSLLKLPKATPSPIREITTTFITFLIASRRRKGKQCIVNLFARAQSQYLFPGSVTNSSKHVLDDRGLVRWWCRVLNPLLDGSESASGRKIWQHIQGYLVIPGLDEHETRMFLPRSPTATKWTLGHPLEHMSPYTTDPATYGSTVPPRCLIPTYPDDPKARFVEELEESTSERLKLSGGWKSLRTLDQFWEMMAFRQECSSGRMTGFAWVVFDPPRSAKPIQSRPSAAVIPTPSASYSGPPNDATRLQTPEPNQELPSFVTPQSTPSKSTQSTPMKPRDRPKKRVKKVLKGRIVPRQPRIKTHQRTHFPENIETPHYYWPEEGRGKVILDESGYKRAVELLLHLEFGTLESAISSTARWINEVNVGSDWDQEIIGRRELPAPEPASSAFSGAVNDLSSMIKKKKRPATELAPDTSAPSETATVNTLGAGLVRKKAKIT</sequence>
<evidence type="ECO:0000313" key="11">
    <source>
        <dbReference type="EMBL" id="ORY71440.1"/>
    </source>
</evidence>
<evidence type="ECO:0000256" key="5">
    <source>
        <dbReference type="ARBA" id="ARBA00022990"/>
    </source>
</evidence>
<keyword evidence="3" id="KW-0808">Transferase</keyword>
<dbReference type="Pfam" id="PF08214">
    <property type="entry name" value="HAT_KAT11"/>
    <property type="match status" value="1"/>
</dbReference>
<dbReference type="PROSITE" id="PS51728">
    <property type="entry name" value="RTT109_HAT"/>
    <property type="match status" value="1"/>
</dbReference>
<evidence type="ECO:0000256" key="4">
    <source>
        <dbReference type="ARBA" id="ARBA00022763"/>
    </source>
</evidence>
<evidence type="ECO:0000256" key="1">
    <source>
        <dbReference type="ARBA" id="ARBA00004123"/>
    </source>
</evidence>
<feature type="compositionally biased region" description="Polar residues" evidence="10">
    <location>
        <begin position="356"/>
        <end position="379"/>
    </location>
</feature>